<evidence type="ECO:0000256" key="4">
    <source>
        <dbReference type="ARBA" id="ARBA00022692"/>
    </source>
</evidence>
<evidence type="ECO:0000256" key="8">
    <source>
        <dbReference type="ARBA" id="ARBA00022842"/>
    </source>
</evidence>
<evidence type="ECO:0000256" key="3">
    <source>
        <dbReference type="ARBA" id="ARBA00022553"/>
    </source>
</evidence>
<comment type="caution">
    <text evidence="14">The sequence shown here is derived from an EMBL/GenBank/DDBJ whole genome shotgun (WGS) entry which is preliminary data.</text>
</comment>
<dbReference type="GO" id="GO:0046872">
    <property type="term" value="F:metal ion binding"/>
    <property type="evidence" value="ECO:0007669"/>
    <property type="project" value="UniProtKB-KW"/>
</dbReference>
<name>A0A5N5T6A6_9CRUS</name>
<feature type="transmembrane region" description="Helical" evidence="13">
    <location>
        <begin position="121"/>
        <end position="147"/>
    </location>
</feature>
<dbReference type="InterPro" id="IPR006544">
    <property type="entry name" value="P-type_TPase_V"/>
</dbReference>
<keyword evidence="8" id="KW-0460">Magnesium</keyword>
<dbReference type="EMBL" id="SEYY01009860">
    <property type="protein sequence ID" value="KAB7501689.1"/>
    <property type="molecule type" value="Genomic_DNA"/>
</dbReference>
<organism evidence="14 15">
    <name type="scientific">Armadillidium nasatum</name>
    <dbReference type="NCBI Taxonomy" id="96803"/>
    <lineage>
        <taxon>Eukaryota</taxon>
        <taxon>Metazoa</taxon>
        <taxon>Ecdysozoa</taxon>
        <taxon>Arthropoda</taxon>
        <taxon>Crustacea</taxon>
        <taxon>Multicrustacea</taxon>
        <taxon>Malacostraca</taxon>
        <taxon>Eumalacostraca</taxon>
        <taxon>Peracarida</taxon>
        <taxon>Isopoda</taxon>
        <taxon>Oniscidea</taxon>
        <taxon>Crinocheta</taxon>
        <taxon>Armadillidiidae</taxon>
        <taxon>Armadillidium</taxon>
    </lineage>
</organism>
<dbReference type="GO" id="GO:0140358">
    <property type="term" value="F:P-type transmembrane transporter activity"/>
    <property type="evidence" value="ECO:0007669"/>
    <property type="project" value="InterPro"/>
</dbReference>
<keyword evidence="11 13" id="KW-0472">Membrane</keyword>
<keyword evidence="10 13" id="KW-1133">Transmembrane helix</keyword>
<dbReference type="InterPro" id="IPR023298">
    <property type="entry name" value="ATPase_P-typ_TM_dom_sf"/>
</dbReference>
<dbReference type="GO" id="GO:0006874">
    <property type="term" value="P:intracellular calcium ion homeostasis"/>
    <property type="evidence" value="ECO:0007669"/>
    <property type="project" value="TreeGrafter"/>
</dbReference>
<dbReference type="PANTHER" id="PTHR45630">
    <property type="entry name" value="CATION-TRANSPORTING ATPASE-RELATED"/>
    <property type="match status" value="1"/>
</dbReference>
<comment type="catalytic activity">
    <reaction evidence="12">
        <text>ATP + H2O = ADP + phosphate + H(+)</text>
        <dbReference type="Rhea" id="RHEA:13065"/>
        <dbReference type="ChEBI" id="CHEBI:15377"/>
        <dbReference type="ChEBI" id="CHEBI:15378"/>
        <dbReference type="ChEBI" id="CHEBI:30616"/>
        <dbReference type="ChEBI" id="CHEBI:43474"/>
        <dbReference type="ChEBI" id="CHEBI:456216"/>
    </reaction>
</comment>
<evidence type="ECO:0000256" key="2">
    <source>
        <dbReference type="ARBA" id="ARBA00006000"/>
    </source>
</evidence>
<dbReference type="GO" id="GO:0016020">
    <property type="term" value="C:membrane"/>
    <property type="evidence" value="ECO:0007669"/>
    <property type="project" value="UniProtKB-SubCell"/>
</dbReference>
<protein>
    <submittedName>
        <fullName evidence="14">Putative cation-transporting ATPase 13A3</fullName>
    </submittedName>
</protein>
<dbReference type="OrthoDB" id="48943at2759"/>
<evidence type="ECO:0000256" key="7">
    <source>
        <dbReference type="ARBA" id="ARBA00022840"/>
    </source>
</evidence>
<dbReference type="SUPFAM" id="SSF81665">
    <property type="entry name" value="Calcium ATPase, transmembrane domain M"/>
    <property type="match status" value="1"/>
</dbReference>
<gene>
    <name evidence="14" type="ORF">Anas_10609</name>
</gene>
<evidence type="ECO:0000256" key="12">
    <source>
        <dbReference type="ARBA" id="ARBA00049360"/>
    </source>
</evidence>
<evidence type="ECO:0000256" key="1">
    <source>
        <dbReference type="ARBA" id="ARBA00004141"/>
    </source>
</evidence>
<dbReference type="SUPFAM" id="SSF81653">
    <property type="entry name" value="Calcium ATPase, transduction domain A"/>
    <property type="match status" value="1"/>
</dbReference>
<sequence>MFFFISLGESVPVTKTPLTVSDEGEIYSSERHKRHTLFCGTSVIQTRYYGKEQVLAVVVRTGFSTAKGELVRSILFPRSIVFKFYDASMKFIQIMFVISSIGMSYSLYLHLVRDKPIVTTIIRTLDIVTIVVPPALPAAMTVGTYYAQNRLKKMGIFCISPPRINVCGKLKLVCFDK</sequence>
<dbReference type="AlphaFoldDB" id="A0A5N5T6A6"/>
<evidence type="ECO:0000256" key="9">
    <source>
        <dbReference type="ARBA" id="ARBA00022967"/>
    </source>
</evidence>
<evidence type="ECO:0000256" key="11">
    <source>
        <dbReference type="ARBA" id="ARBA00023136"/>
    </source>
</evidence>
<keyword evidence="15" id="KW-1185">Reference proteome</keyword>
<dbReference type="GO" id="GO:0015203">
    <property type="term" value="F:polyamine transmembrane transporter activity"/>
    <property type="evidence" value="ECO:0007669"/>
    <property type="project" value="TreeGrafter"/>
</dbReference>
<evidence type="ECO:0000256" key="5">
    <source>
        <dbReference type="ARBA" id="ARBA00022723"/>
    </source>
</evidence>
<feature type="non-terminal residue" evidence="14">
    <location>
        <position position="177"/>
    </location>
</feature>
<keyword evidence="7" id="KW-0067">ATP-binding</keyword>
<dbReference type="FunFam" id="1.20.1110.10:FF:000023">
    <property type="entry name" value="Cation-transporting ATPase"/>
    <property type="match status" value="1"/>
</dbReference>
<comment type="subcellular location">
    <subcellularLocation>
        <location evidence="1">Membrane</location>
        <topology evidence="1">Multi-pass membrane protein</topology>
    </subcellularLocation>
</comment>
<feature type="transmembrane region" description="Helical" evidence="13">
    <location>
        <begin position="91"/>
        <end position="109"/>
    </location>
</feature>
<evidence type="ECO:0000256" key="13">
    <source>
        <dbReference type="SAM" id="Phobius"/>
    </source>
</evidence>
<reference evidence="14 15" key="1">
    <citation type="journal article" date="2019" name="PLoS Biol.">
        <title>Sex chromosomes control vertical transmission of feminizing Wolbachia symbionts in an isopod.</title>
        <authorList>
            <person name="Becking T."/>
            <person name="Chebbi M.A."/>
            <person name="Giraud I."/>
            <person name="Moumen B."/>
            <person name="Laverre T."/>
            <person name="Caubet Y."/>
            <person name="Peccoud J."/>
            <person name="Gilbert C."/>
            <person name="Cordaux R."/>
        </authorList>
    </citation>
    <scope>NUCLEOTIDE SEQUENCE [LARGE SCALE GENOMIC DNA]</scope>
    <source>
        <strain evidence="14">ANa2</strain>
        <tissue evidence="14">Whole body excluding digestive tract and cuticle</tissue>
    </source>
</reference>
<comment type="similarity">
    <text evidence="2">Belongs to the cation transport ATPase (P-type) (TC 3.A.3) family. Type V subfamily.</text>
</comment>
<dbReference type="Gene3D" id="2.70.150.10">
    <property type="entry name" value="Calcium-transporting ATPase, cytoplasmic transduction domain A"/>
    <property type="match status" value="1"/>
</dbReference>
<evidence type="ECO:0000313" key="14">
    <source>
        <dbReference type="EMBL" id="KAB7501689.1"/>
    </source>
</evidence>
<dbReference type="Proteomes" id="UP000326759">
    <property type="component" value="Unassembled WGS sequence"/>
</dbReference>
<dbReference type="GO" id="GO:0019829">
    <property type="term" value="F:ATPase-coupled monoatomic cation transmembrane transporter activity"/>
    <property type="evidence" value="ECO:0007669"/>
    <property type="project" value="TreeGrafter"/>
</dbReference>
<evidence type="ECO:0000256" key="6">
    <source>
        <dbReference type="ARBA" id="ARBA00022741"/>
    </source>
</evidence>
<keyword evidence="5" id="KW-0479">Metal-binding</keyword>
<evidence type="ECO:0000256" key="10">
    <source>
        <dbReference type="ARBA" id="ARBA00022989"/>
    </source>
</evidence>
<dbReference type="GO" id="GO:0005524">
    <property type="term" value="F:ATP binding"/>
    <property type="evidence" value="ECO:0007669"/>
    <property type="project" value="UniProtKB-KW"/>
</dbReference>
<dbReference type="InterPro" id="IPR008250">
    <property type="entry name" value="ATPase_P-typ_transduc_dom_A_sf"/>
</dbReference>
<keyword evidence="4 13" id="KW-0812">Transmembrane</keyword>
<keyword evidence="3" id="KW-0597">Phosphoprotein</keyword>
<accession>A0A5N5T6A6</accession>
<evidence type="ECO:0000313" key="15">
    <source>
        <dbReference type="Proteomes" id="UP000326759"/>
    </source>
</evidence>
<keyword evidence="9" id="KW-1278">Translocase</keyword>
<keyword evidence="6" id="KW-0547">Nucleotide-binding</keyword>
<dbReference type="PANTHER" id="PTHR45630:SF8">
    <property type="entry name" value="CATION-TRANSPORTING ATPASE"/>
    <property type="match status" value="1"/>
</dbReference>
<proteinExistence type="inferred from homology"/>